<dbReference type="GO" id="GO:0016787">
    <property type="term" value="F:hydrolase activity"/>
    <property type="evidence" value="ECO:0007669"/>
    <property type="project" value="UniProtKB-KW"/>
</dbReference>
<dbReference type="GO" id="GO:0004521">
    <property type="term" value="F:RNA endonuclease activity"/>
    <property type="evidence" value="ECO:0007669"/>
    <property type="project" value="InterPro"/>
</dbReference>
<evidence type="ECO:0000256" key="5">
    <source>
        <dbReference type="ARBA" id="ARBA00022722"/>
    </source>
</evidence>
<evidence type="ECO:0000256" key="6">
    <source>
        <dbReference type="ARBA" id="ARBA00022801"/>
    </source>
</evidence>
<evidence type="ECO:0000313" key="7">
    <source>
        <dbReference type="EMBL" id="SFN36423.1"/>
    </source>
</evidence>
<protein>
    <recommendedName>
        <fullName evidence="3">Ribonuclease</fullName>
    </recommendedName>
</protein>
<evidence type="ECO:0000256" key="4">
    <source>
        <dbReference type="ARBA" id="ARBA00022525"/>
    </source>
</evidence>
<organism evidence="7 8">
    <name type="scientific">Candidatus Pantoea varia</name>
    <dbReference type="NCBI Taxonomy" id="1881036"/>
    <lineage>
        <taxon>Bacteria</taxon>
        <taxon>Pseudomonadati</taxon>
        <taxon>Pseudomonadota</taxon>
        <taxon>Gammaproteobacteria</taxon>
        <taxon>Enterobacterales</taxon>
        <taxon>Erwiniaceae</taxon>
        <taxon>Pantoea</taxon>
    </lineage>
</organism>
<dbReference type="PRINTS" id="PR00117">
    <property type="entry name" value="BARNASE"/>
</dbReference>
<keyword evidence="4" id="KW-0964">Secreted</keyword>
<dbReference type="PROSITE" id="PS51257">
    <property type="entry name" value="PROKAR_LIPOPROTEIN"/>
    <property type="match status" value="1"/>
</dbReference>
<proteinExistence type="inferred from homology"/>
<dbReference type="OrthoDB" id="5326845at2"/>
<evidence type="ECO:0000256" key="3">
    <source>
        <dbReference type="ARBA" id="ARBA00022214"/>
    </source>
</evidence>
<evidence type="ECO:0000256" key="1">
    <source>
        <dbReference type="ARBA" id="ARBA00004613"/>
    </source>
</evidence>
<dbReference type="EMBL" id="FOVG01000001">
    <property type="protein sequence ID" value="SFN36423.1"/>
    <property type="molecule type" value="Genomic_DNA"/>
</dbReference>
<keyword evidence="5" id="KW-0540">Nuclease</keyword>
<accession>A0A1I4YF54</accession>
<reference evidence="8" key="1">
    <citation type="submission" date="2016-10" db="EMBL/GenBank/DDBJ databases">
        <authorList>
            <person name="Varghese N."/>
            <person name="Submissions S."/>
        </authorList>
    </citation>
    <scope>NUCLEOTIDE SEQUENCE [LARGE SCALE GENOMIC DNA]</scope>
    <source>
        <strain evidence="8">OV426</strain>
    </source>
</reference>
<dbReference type="RefSeq" id="WP_090961275.1">
    <property type="nucleotide sequence ID" value="NZ_FOVG01000001.1"/>
</dbReference>
<comment type="similarity">
    <text evidence="2">Belongs to the ribonuclease N1/T1 family.</text>
</comment>
<dbReference type="AlphaFoldDB" id="A0A1I4YF54"/>
<name>A0A1I4YF54_9GAMM</name>
<dbReference type="Gene3D" id="3.10.450.30">
    <property type="entry name" value="Microbial ribonucleases"/>
    <property type="match status" value="1"/>
</dbReference>
<dbReference type="InterPro" id="IPR001887">
    <property type="entry name" value="Barnase"/>
</dbReference>
<sequence length="144" mass="16419">MSKKLWIGLFLVLAACFYGLKPYLNTVSAPAQADIATLTDAHTVARWVLQHQQLPDYYLTKSDARKRGWNPAKGNLCEVLPGKAIGGDRFTNREKRLPSRAGRQWYEADVNYRCGHRDADRLVYSSDGLVFLSTDHYRSFRQVP</sequence>
<comment type="subcellular location">
    <subcellularLocation>
        <location evidence="1">Secreted</location>
    </subcellularLocation>
</comment>
<dbReference type="Pfam" id="PF00545">
    <property type="entry name" value="Ribonuclease"/>
    <property type="match status" value="1"/>
</dbReference>
<evidence type="ECO:0000256" key="2">
    <source>
        <dbReference type="ARBA" id="ARBA00009006"/>
    </source>
</evidence>
<dbReference type="InterPro" id="IPR000026">
    <property type="entry name" value="N1-like"/>
</dbReference>
<dbReference type="InterPro" id="IPR016191">
    <property type="entry name" value="Ribonuclease/ribotoxin"/>
</dbReference>
<dbReference type="Proteomes" id="UP000198968">
    <property type="component" value="Unassembled WGS sequence"/>
</dbReference>
<dbReference type="GO" id="GO:0005576">
    <property type="term" value="C:extracellular region"/>
    <property type="evidence" value="ECO:0007669"/>
    <property type="project" value="UniProtKB-SubCell"/>
</dbReference>
<dbReference type="SUPFAM" id="SSF53933">
    <property type="entry name" value="Microbial ribonucleases"/>
    <property type="match status" value="1"/>
</dbReference>
<dbReference type="GO" id="GO:0003723">
    <property type="term" value="F:RNA binding"/>
    <property type="evidence" value="ECO:0007669"/>
    <property type="project" value="InterPro"/>
</dbReference>
<gene>
    <name evidence="7" type="ORF">SAMN05428971_1171</name>
</gene>
<evidence type="ECO:0000313" key="8">
    <source>
        <dbReference type="Proteomes" id="UP000198968"/>
    </source>
</evidence>
<keyword evidence="6" id="KW-0378">Hydrolase</keyword>
<keyword evidence="8" id="KW-1185">Reference proteome</keyword>